<sequence length="537" mass="63908">MNCKKNNIKYLRPLIVAIVAIPILGVIFDIGIRFKLPILIKMENISEFSLALIQIQATIATLMLSIIGILSGVLSDQYMGVSVSYYFLEIKPRPLTHKNIIYAEFILLVLSLIGYVFLLYNFLFSIFISSLILIVVSIEEIYEVFKGKEYVEDNIKEYINSEFKIIEDTKVKEEKEVKENIEDTEEIKKGVEIAGQFVEHWKSIASSQTTKEFEQCSMIFWKIFTFLLHNKKIDKINSYTESMALSLLQGESQSCKLRGLLFVNDVYRKAREWIEKKVEEEKKEYINQPIDLIDKVYDSWYFALCSIDAEITKQTFIESFGEYAHDKYNPPKYRTLKKNNLNVNFYHWFDFFSRNVLYINLFVKHRHDILQERINFLAKILGNYVTEQSRKLYYFDFEYWQKLITDNLNIYGDELFYKMKINVSEEKKDSYYDSIVERNFYICVGYILNGLTKLVIQGWFPEEKIDKVCRYNLLHCMSIHFFMYYIIKNRINEAEIEQIDGVITEKNSSKVSLTFMMFILVLVWRINFCWIYKWKRS</sequence>
<dbReference type="EMBL" id="AFZD01000020">
    <property type="protein sequence ID" value="EHL09892.1"/>
    <property type="molecule type" value="Genomic_DNA"/>
</dbReference>
<dbReference type="AlphaFoldDB" id="G9WWM3"/>
<dbReference type="Proteomes" id="UP000003527">
    <property type="component" value="Unassembled WGS sequence"/>
</dbReference>
<comment type="caution">
    <text evidence="2">The sequence shown here is derived from an EMBL/GenBank/DDBJ whole genome shotgun (WGS) entry which is preliminary data.</text>
</comment>
<dbReference type="RefSeq" id="WP_009537091.1">
    <property type="nucleotide sequence ID" value="NZ_JH414505.1"/>
</dbReference>
<feature type="transmembrane region" description="Helical" evidence="1">
    <location>
        <begin position="100"/>
        <end position="118"/>
    </location>
</feature>
<gene>
    <name evidence="2" type="ORF">HMPREF9624_01307</name>
</gene>
<dbReference type="PATRIC" id="fig|796944.3.peg.2052"/>
<evidence type="ECO:0000313" key="2">
    <source>
        <dbReference type="EMBL" id="EHL09892.1"/>
    </source>
</evidence>
<evidence type="ECO:0000256" key="1">
    <source>
        <dbReference type="SAM" id="Phobius"/>
    </source>
</evidence>
<feature type="transmembrane region" description="Helical" evidence="1">
    <location>
        <begin position="513"/>
        <end position="532"/>
    </location>
</feature>
<protein>
    <submittedName>
        <fullName evidence="2">Uncharacterized protein</fullName>
    </submittedName>
</protein>
<keyword evidence="3" id="KW-1185">Reference proteome</keyword>
<reference evidence="2 3" key="1">
    <citation type="submission" date="2011-08" db="EMBL/GenBank/DDBJ databases">
        <title>The Genome Sequence of Oribacterium sp. ACB7.</title>
        <authorList>
            <consortium name="The Broad Institute Genome Sequencing Platform"/>
            <person name="Earl A."/>
            <person name="Ward D."/>
            <person name="Feldgarden M."/>
            <person name="Gevers D."/>
            <person name="Sizova M."/>
            <person name="Hazen A."/>
            <person name="Epstein S."/>
            <person name="Young S.K."/>
            <person name="Zeng Q."/>
            <person name="Gargeya S."/>
            <person name="Fitzgerald M."/>
            <person name="Haas B."/>
            <person name="Abouelleil A."/>
            <person name="Alvarado L."/>
            <person name="Arachchi H.M."/>
            <person name="Berlin A."/>
            <person name="Brown A."/>
            <person name="Chapman S.B."/>
            <person name="Chen Z."/>
            <person name="Dunbar C."/>
            <person name="Freedman E."/>
            <person name="Gearin G."/>
            <person name="Gellesch M."/>
            <person name="Goldberg J."/>
            <person name="Griggs A."/>
            <person name="Gujja S."/>
            <person name="Heiman D."/>
            <person name="Howarth C."/>
            <person name="Larson L."/>
            <person name="Lui A."/>
            <person name="MacDonald P.J.P."/>
            <person name="Montmayeur A."/>
            <person name="Murphy C."/>
            <person name="Neiman D."/>
            <person name="Pearson M."/>
            <person name="Priest M."/>
            <person name="Roberts A."/>
            <person name="Saif S."/>
            <person name="Shea T."/>
            <person name="Shenoy N."/>
            <person name="Sisk P."/>
            <person name="Stolte C."/>
            <person name="Sykes S."/>
            <person name="Wortman J."/>
            <person name="Nusbaum C."/>
            <person name="Birren B."/>
        </authorList>
    </citation>
    <scope>NUCLEOTIDE SEQUENCE [LARGE SCALE GENOMIC DNA]</scope>
    <source>
        <strain evidence="2 3">ACB7</strain>
    </source>
</reference>
<evidence type="ECO:0000313" key="3">
    <source>
        <dbReference type="Proteomes" id="UP000003527"/>
    </source>
</evidence>
<organism evidence="2 3">
    <name type="scientific">Oribacterium asaccharolyticum ACB7</name>
    <dbReference type="NCBI Taxonomy" id="796944"/>
    <lineage>
        <taxon>Bacteria</taxon>
        <taxon>Bacillati</taxon>
        <taxon>Bacillota</taxon>
        <taxon>Clostridia</taxon>
        <taxon>Lachnospirales</taxon>
        <taxon>Lachnospiraceae</taxon>
        <taxon>Oribacterium</taxon>
    </lineage>
</organism>
<proteinExistence type="predicted"/>
<accession>G9WWM3</accession>
<feature type="transmembrane region" description="Helical" evidence="1">
    <location>
        <begin position="52"/>
        <end position="74"/>
    </location>
</feature>
<keyword evidence="1" id="KW-0472">Membrane</keyword>
<dbReference type="HOGENOM" id="CLU_506997_0_0_9"/>
<feature type="transmembrane region" description="Helical" evidence="1">
    <location>
        <begin position="12"/>
        <end position="32"/>
    </location>
</feature>
<keyword evidence="1" id="KW-0812">Transmembrane</keyword>
<name>G9WWM3_9FIRM</name>
<keyword evidence="1" id="KW-1133">Transmembrane helix</keyword>